<organism evidence="2 3">
    <name type="scientific">Oryza meyeriana var. granulata</name>
    <dbReference type="NCBI Taxonomy" id="110450"/>
    <lineage>
        <taxon>Eukaryota</taxon>
        <taxon>Viridiplantae</taxon>
        <taxon>Streptophyta</taxon>
        <taxon>Embryophyta</taxon>
        <taxon>Tracheophyta</taxon>
        <taxon>Spermatophyta</taxon>
        <taxon>Magnoliopsida</taxon>
        <taxon>Liliopsida</taxon>
        <taxon>Poales</taxon>
        <taxon>Poaceae</taxon>
        <taxon>BOP clade</taxon>
        <taxon>Oryzoideae</taxon>
        <taxon>Oryzeae</taxon>
        <taxon>Oryzinae</taxon>
        <taxon>Oryza</taxon>
        <taxon>Oryza meyeriana</taxon>
    </lineage>
</organism>
<proteinExistence type="predicted"/>
<keyword evidence="3" id="KW-1185">Reference proteome</keyword>
<feature type="compositionally biased region" description="Basic and acidic residues" evidence="1">
    <location>
        <begin position="76"/>
        <end position="85"/>
    </location>
</feature>
<feature type="region of interest" description="Disordered" evidence="1">
    <location>
        <begin position="1"/>
        <end position="36"/>
    </location>
</feature>
<dbReference type="Proteomes" id="UP000479710">
    <property type="component" value="Unassembled WGS sequence"/>
</dbReference>
<feature type="compositionally biased region" description="Basic and acidic residues" evidence="1">
    <location>
        <begin position="15"/>
        <end position="36"/>
    </location>
</feature>
<name>A0A6G1FDV8_9ORYZ</name>
<evidence type="ECO:0000313" key="2">
    <source>
        <dbReference type="EMBL" id="KAF0935126.1"/>
    </source>
</evidence>
<feature type="region of interest" description="Disordered" evidence="1">
    <location>
        <begin position="69"/>
        <end position="117"/>
    </location>
</feature>
<dbReference type="AlphaFoldDB" id="A0A6G1FDV8"/>
<evidence type="ECO:0000313" key="3">
    <source>
        <dbReference type="Proteomes" id="UP000479710"/>
    </source>
</evidence>
<comment type="caution">
    <text evidence="2">The sequence shown here is derived from an EMBL/GenBank/DDBJ whole genome shotgun (WGS) entry which is preliminary data.</text>
</comment>
<protein>
    <submittedName>
        <fullName evidence="2">Uncharacterized protein</fullName>
    </submittedName>
</protein>
<evidence type="ECO:0000256" key="1">
    <source>
        <dbReference type="SAM" id="MobiDB-lite"/>
    </source>
</evidence>
<reference evidence="2 3" key="1">
    <citation type="submission" date="2019-11" db="EMBL/GenBank/DDBJ databases">
        <title>Whole genome sequence of Oryza granulata.</title>
        <authorList>
            <person name="Li W."/>
        </authorList>
    </citation>
    <scope>NUCLEOTIDE SEQUENCE [LARGE SCALE GENOMIC DNA]</scope>
    <source>
        <strain evidence="3">cv. Menghai</strain>
        <tissue evidence="2">Leaf</tissue>
    </source>
</reference>
<accession>A0A6G1FDV8</accession>
<sequence>MPPTPDLVASSLDQHSSEFELETDKSQRERVTAPAGRHELGGVVLVLGAASLGCPRRRPDPPVTTLYHLVSRRGHRDSLPRDSCRPVRRPPSPSVDGPDPWSLVPPDPPLPKWPRRRRDERPNTVAICWTHVNKLYPYPSQIAAAPFLRA</sequence>
<feature type="compositionally biased region" description="Pro residues" evidence="1">
    <location>
        <begin position="103"/>
        <end position="112"/>
    </location>
</feature>
<dbReference type="EMBL" id="SPHZ02000001">
    <property type="protein sequence ID" value="KAF0935126.1"/>
    <property type="molecule type" value="Genomic_DNA"/>
</dbReference>
<gene>
    <name evidence="2" type="ORF">E2562_030413</name>
</gene>